<dbReference type="OrthoDB" id="8068875at2759"/>
<dbReference type="SUPFAM" id="SSF50985">
    <property type="entry name" value="RCC1/BLIP-II"/>
    <property type="match status" value="2"/>
</dbReference>
<dbReference type="PROSITE" id="PS50012">
    <property type="entry name" value="RCC1_3"/>
    <property type="match status" value="7"/>
</dbReference>
<keyword evidence="5" id="KW-1185">Reference proteome</keyword>
<feature type="repeat" description="RCC1" evidence="2">
    <location>
        <begin position="316"/>
        <end position="370"/>
    </location>
</feature>
<feature type="repeat" description="RCC1" evidence="2">
    <location>
        <begin position="30"/>
        <end position="80"/>
    </location>
</feature>
<dbReference type="PROSITE" id="PS00626">
    <property type="entry name" value="RCC1_2"/>
    <property type="match status" value="2"/>
</dbReference>
<dbReference type="InterPro" id="IPR051625">
    <property type="entry name" value="Signaling_Regulatory_Domain"/>
</dbReference>
<feature type="domain" description="RCC1-like" evidence="3">
    <location>
        <begin position="33"/>
        <end position="436"/>
    </location>
</feature>
<name>A0A2P6TXE3_CHLSO</name>
<dbReference type="InterPro" id="IPR009091">
    <property type="entry name" value="RCC1/BLIP-II"/>
</dbReference>
<dbReference type="PRINTS" id="PR00633">
    <property type="entry name" value="RCCNDNSATION"/>
</dbReference>
<evidence type="ECO:0000313" key="4">
    <source>
        <dbReference type="EMBL" id="PRW58732.1"/>
    </source>
</evidence>
<dbReference type="Proteomes" id="UP000239899">
    <property type="component" value="Unassembled WGS sequence"/>
</dbReference>
<dbReference type="PANTHER" id="PTHR22872">
    <property type="entry name" value="BTK-BINDING PROTEIN-RELATED"/>
    <property type="match status" value="1"/>
</dbReference>
<dbReference type="Gene3D" id="2.130.10.30">
    <property type="entry name" value="Regulator of chromosome condensation 1/beta-lactamase-inhibitor protein II"/>
    <property type="match status" value="2"/>
</dbReference>
<protein>
    <submittedName>
        <fullName evidence="4">Ultraviolet-B receptor UVR8 isoform A</fullName>
    </submittedName>
</protein>
<feature type="repeat" description="RCC1" evidence="2">
    <location>
        <begin position="81"/>
        <end position="136"/>
    </location>
</feature>
<evidence type="ECO:0000256" key="1">
    <source>
        <dbReference type="ARBA" id="ARBA00022737"/>
    </source>
</evidence>
<evidence type="ECO:0000259" key="3">
    <source>
        <dbReference type="Pfam" id="PF25390"/>
    </source>
</evidence>
<dbReference type="STRING" id="3076.A0A2P6TXE3"/>
<evidence type="ECO:0000256" key="2">
    <source>
        <dbReference type="PROSITE-ProRule" id="PRU00235"/>
    </source>
</evidence>
<dbReference type="InterPro" id="IPR000408">
    <property type="entry name" value="Reg_chr_condens"/>
</dbReference>
<accession>A0A2P6TXE3</accession>
<dbReference type="AlphaFoldDB" id="A0A2P6TXE3"/>
<dbReference type="InterPro" id="IPR058923">
    <property type="entry name" value="RCC1-like_dom"/>
</dbReference>
<comment type="caution">
    <text evidence="4">The sequence shown here is derived from an EMBL/GenBank/DDBJ whole genome shotgun (WGS) entry which is preliminary data.</text>
</comment>
<sequence>MQAARSVAISLLEGSRAFSAAVAAQAAGPTVTLSWGVGQQGALGIHSTRDQHEPEEIPDLPNNIAALGAGHYSSFACTAEGQLWSWGRNNEGQLGRPLAENEFGCSPVPRPVDALSAHHIVTATGSGVASFGLTKQGGLLAWGTSKRGQLGLGAGITRAEQPRQLHLPAAVVHMSAGWGHAAALLEDNSVWTWGWPASGRLGHSFAADAADEEEQRLMERCCWEPRRLELLQGAVVRQVVCGFDHTLVLAQDGSLFTFGDNSLCQLGRPSQVQGEAMQPRDATAWLINPDFDCGRRIRFRKVAAGLGHCLGVLADGSTVSWGWNSAGQCGLGQFVTEECVERPTPIYGIPTNRHALITAGRVHSVLITDEVSERTSAFEAQGVGRTQLTMCHSWGSAQAGRLGSGMYEDALFPELVPDLDGEHIVDVACGLDHTLVLGLERC</sequence>
<dbReference type="Pfam" id="PF25390">
    <property type="entry name" value="WD40_RLD"/>
    <property type="match status" value="1"/>
</dbReference>
<keyword evidence="1" id="KW-0677">Repeat</keyword>
<proteinExistence type="predicted"/>
<feature type="repeat" description="RCC1" evidence="2">
    <location>
        <begin position="188"/>
        <end position="252"/>
    </location>
</feature>
<keyword evidence="4" id="KW-0675">Receptor</keyword>
<gene>
    <name evidence="4" type="ORF">C2E21_2680</name>
</gene>
<feature type="repeat" description="RCC1" evidence="2">
    <location>
        <begin position="253"/>
        <end position="315"/>
    </location>
</feature>
<feature type="repeat" description="RCC1" evidence="2">
    <location>
        <begin position="137"/>
        <end position="187"/>
    </location>
</feature>
<evidence type="ECO:0000313" key="5">
    <source>
        <dbReference type="Proteomes" id="UP000239899"/>
    </source>
</evidence>
<dbReference type="EMBL" id="LHPG02000004">
    <property type="protein sequence ID" value="PRW58732.1"/>
    <property type="molecule type" value="Genomic_DNA"/>
</dbReference>
<feature type="repeat" description="RCC1" evidence="2">
    <location>
        <begin position="389"/>
        <end position="440"/>
    </location>
</feature>
<organism evidence="4 5">
    <name type="scientific">Chlorella sorokiniana</name>
    <name type="common">Freshwater green alga</name>
    <dbReference type="NCBI Taxonomy" id="3076"/>
    <lineage>
        <taxon>Eukaryota</taxon>
        <taxon>Viridiplantae</taxon>
        <taxon>Chlorophyta</taxon>
        <taxon>core chlorophytes</taxon>
        <taxon>Trebouxiophyceae</taxon>
        <taxon>Chlorellales</taxon>
        <taxon>Chlorellaceae</taxon>
        <taxon>Chlorella clade</taxon>
        <taxon>Chlorella</taxon>
    </lineage>
</organism>
<reference evidence="4 5" key="1">
    <citation type="journal article" date="2018" name="Plant J.">
        <title>Genome sequences of Chlorella sorokiniana UTEX 1602 and Micractinium conductrix SAG 241.80: implications to maltose excretion by a green alga.</title>
        <authorList>
            <person name="Arriola M.B."/>
            <person name="Velmurugan N."/>
            <person name="Zhang Y."/>
            <person name="Plunkett M.H."/>
            <person name="Hondzo H."/>
            <person name="Barney B.M."/>
        </authorList>
    </citation>
    <scope>NUCLEOTIDE SEQUENCE [LARGE SCALE GENOMIC DNA]</scope>
    <source>
        <strain evidence="5">UTEX 1602</strain>
    </source>
</reference>